<keyword evidence="6" id="KW-1185">Reference proteome</keyword>
<dbReference type="InterPro" id="IPR027417">
    <property type="entry name" value="P-loop_NTPase"/>
</dbReference>
<evidence type="ECO:0000313" key="6">
    <source>
        <dbReference type="Proteomes" id="UP000319578"/>
    </source>
</evidence>
<evidence type="ECO:0000256" key="2">
    <source>
        <dbReference type="ARBA" id="ARBA00022741"/>
    </source>
</evidence>
<keyword evidence="2" id="KW-0547">Nucleotide-binding</keyword>
<dbReference type="InterPro" id="IPR003593">
    <property type="entry name" value="AAA+_ATPase"/>
</dbReference>
<keyword evidence="1" id="KW-0813">Transport</keyword>
<dbReference type="InterPro" id="IPR017911">
    <property type="entry name" value="MacB-like_ATP-bd"/>
</dbReference>
<dbReference type="InterPro" id="IPR015854">
    <property type="entry name" value="ABC_transpr_LolD-like"/>
</dbReference>
<evidence type="ECO:0000259" key="4">
    <source>
        <dbReference type="PROSITE" id="PS50893"/>
    </source>
</evidence>
<dbReference type="SMART" id="SM00382">
    <property type="entry name" value="AAA"/>
    <property type="match status" value="1"/>
</dbReference>
<dbReference type="PANTHER" id="PTHR24220">
    <property type="entry name" value="IMPORT ATP-BINDING PROTEIN"/>
    <property type="match status" value="1"/>
</dbReference>
<name>A0ABQ0TK74_9BACL</name>
<gene>
    <name evidence="5" type="ORF">BRE01_20350</name>
</gene>
<dbReference type="PROSITE" id="PS50893">
    <property type="entry name" value="ABC_TRANSPORTER_2"/>
    <property type="match status" value="1"/>
</dbReference>
<evidence type="ECO:0000256" key="3">
    <source>
        <dbReference type="ARBA" id="ARBA00022840"/>
    </source>
</evidence>
<protein>
    <submittedName>
        <fullName evidence="5">ABC transporter ATP-binding protein</fullName>
    </submittedName>
</protein>
<reference evidence="5 6" key="1">
    <citation type="submission" date="2019-06" db="EMBL/GenBank/DDBJ databases">
        <title>Whole genome shotgun sequence of Brevibacillus reuszeri NBRC 15719.</title>
        <authorList>
            <person name="Hosoyama A."/>
            <person name="Uohara A."/>
            <person name="Ohji S."/>
            <person name="Ichikawa N."/>
        </authorList>
    </citation>
    <scope>NUCLEOTIDE SEQUENCE [LARGE SCALE GENOMIC DNA]</scope>
    <source>
        <strain evidence="5 6">NBRC 15719</strain>
    </source>
</reference>
<evidence type="ECO:0000313" key="5">
    <source>
        <dbReference type="EMBL" id="GED68333.1"/>
    </source>
</evidence>
<accession>A0ABQ0TK74</accession>
<keyword evidence="3 5" id="KW-0067">ATP-binding</keyword>
<organism evidence="5 6">
    <name type="scientific">Brevibacillus reuszeri</name>
    <dbReference type="NCBI Taxonomy" id="54915"/>
    <lineage>
        <taxon>Bacteria</taxon>
        <taxon>Bacillati</taxon>
        <taxon>Bacillota</taxon>
        <taxon>Bacilli</taxon>
        <taxon>Bacillales</taxon>
        <taxon>Paenibacillaceae</taxon>
        <taxon>Brevibacillus</taxon>
    </lineage>
</organism>
<comment type="caution">
    <text evidence="5">The sequence shown here is derived from an EMBL/GenBank/DDBJ whole genome shotgun (WGS) entry which is preliminary data.</text>
</comment>
<evidence type="ECO:0000256" key="1">
    <source>
        <dbReference type="ARBA" id="ARBA00022448"/>
    </source>
</evidence>
<dbReference type="GO" id="GO:0005524">
    <property type="term" value="F:ATP binding"/>
    <property type="evidence" value="ECO:0007669"/>
    <property type="project" value="UniProtKB-KW"/>
</dbReference>
<dbReference type="Gene3D" id="3.40.50.300">
    <property type="entry name" value="P-loop containing nucleotide triphosphate hydrolases"/>
    <property type="match status" value="1"/>
</dbReference>
<dbReference type="CDD" id="cd03255">
    <property type="entry name" value="ABC_MJ0796_LolCDE_FtsE"/>
    <property type="match status" value="1"/>
</dbReference>
<dbReference type="InterPro" id="IPR003439">
    <property type="entry name" value="ABC_transporter-like_ATP-bd"/>
</dbReference>
<dbReference type="Proteomes" id="UP000319578">
    <property type="component" value="Unassembled WGS sequence"/>
</dbReference>
<sequence>MFILIYSSFIKKWLMFRVLLLILILFRHVFGGVILAFISEARAVERVFGRGATAVRALQGVAIQVEKGRLLVLKGRSGSGKTTLLNLLGGLDRPTAGSVYFQGKEIGQLSDRERTRIRQKNMGFIFQSFGLFPLMSAAENVEFGLRLSGVPVMEWKDRVRDSLDLVGLSKRAHHRPFEMSGGEQQRCAIARAVAGKPLLLLADEPTAELDSKMGMHISHVFRRLVEEEGMSIIMTTHDPSVLEVADDVCELEDGFILGKVHPQT</sequence>
<dbReference type="EMBL" id="BJON01000008">
    <property type="protein sequence ID" value="GED68333.1"/>
    <property type="molecule type" value="Genomic_DNA"/>
</dbReference>
<dbReference type="Pfam" id="PF00005">
    <property type="entry name" value="ABC_tran"/>
    <property type="match status" value="1"/>
</dbReference>
<dbReference type="SUPFAM" id="SSF52540">
    <property type="entry name" value="P-loop containing nucleoside triphosphate hydrolases"/>
    <property type="match status" value="1"/>
</dbReference>
<proteinExistence type="predicted"/>
<feature type="domain" description="ABC transporter" evidence="4">
    <location>
        <begin position="41"/>
        <end position="264"/>
    </location>
</feature>